<evidence type="ECO:0000256" key="3">
    <source>
        <dbReference type="ARBA" id="ARBA00023186"/>
    </source>
</evidence>
<dbReference type="InterPro" id="IPR003959">
    <property type="entry name" value="ATPase_AAA_core"/>
</dbReference>
<dbReference type="InterPro" id="IPR019489">
    <property type="entry name" value="Clp_ATPase_C"/>
</dbReference>
<feature type="domain" description="AAA+ ATPase" evidence="4">
    <location>
        <begin position="67"/>
        <end position="238"/>
    </location>
</feature>
<dbReference type="GO" id="GO:0005524">
    <property type="term" value="F:ATP binding"/>
    <property type="evidence" value="ECO:0007669"/>
    <property type="project" value="UniProtKB-KW"/>
</dbReference>
<keyword evidence="2" id="KW-0067">ATP-binding</keyword>
<protein>
    <submittedName>
        <fullName evidence="6">AAA domain-containing protein</fullName>
    </submittedName>
</protein>
<accession>A0A6N9TU50</accession>
<dbReference type="Gene3D" id="3.40.50.300">
    <property type="entry name" value="P-loop containing nucleotide triphosphate hydrolases"/>
    <property type="match status" value="1"/>
</dbReference>
<name>A0A6N9TU50_DISTH</name>
<dbReference type="InterPro" id="IPR003593">
    <property type="entry name" value="AAA+_ATPase"/>
</dbReference>
<dbReference type="Gene3D" id="1.10.8.60">
    <property type="match status" value="1"/>
</dbReference>
<dbReference type="SMART" id="SM01086">
    <property type="entry name" value="ClpB_D2-small"/>
    <property type="match status" value="1"/>
</dbReference>
<keyword evidence="3" id="KW-0143">Chaperone</keyword>
<keyword evidence="1" id="KW-0547">Nucleotide-binding</keyword>
<feature type="non-terminal residue" evidence="6">
    <location>
        <position position="1"/>
    </location>
</feature>
<dbReference type="Proteomes" id="UP000469346">
    <property type="component" value="Unassembled WGS sequence"/>
</dbReference>
<dbReference type="SUPFAM" id="SSF52540">
    <property type="entry name" value="P-loop containing nucleoside triphosphate hydrolases"/>
    <property type="match status" value="1"/>
</dbReference>
<dbReference type="Pfam" id="PF10431">
    <property type="entry name" value="ClpB_D2-small"/>
    <property type="match status" value="1"/>
</dbReference>
<dbReference type="Pfam" id="PF07724">
    <property type="entry name" value="AAA_2"/>
    <property type="match status" value="1"/>
</dbReference>
<reference evidence="6 7" key="1">
    <citation type="submission" date="2020-02" db="EMBL/GenBank/DDBJ databases">
        <title>Comparative genomics of sulfur disproportionating microorganisms.</title>
        <authorList>
            <person name="Ward L.M."/>
            <person name="Bertran E."/>
            <person name="Johnston D.T."/>
        </authorList>
    </citation>
    <scope>NUCLEOTIDE SEQUENCE [LARGE SCALE GENOMIC DNA]</scope>
    <source>
        <strain evidence="6 7">DSM 100025</strain>
    </source>
</reference>
<dbReference type="SMART" id="SM00382">
    <property type="entry name" value="AAA"/>
    <property type="match status" value="1"/>
</dbReference>
<dbReference type="AlphaFoldDB" id="A0A6N9TU50"/>
<comment type="caution">
    <text evidence="6">The sequence shown here is derived from an EMBL/GenBank/DDBJ whole genome shotgun (WGS) entry which is preliminary data.</text>
</comment>
<dbReference type="InterPro" id="IPR050052">
    <property type="entry name" value="ATP-dep_Clp_protease_ClpX"/>
</dbReference>
<dbReference type="RefSeq" id="WP_163299093.1">
    <property type="nucleotide sequence ID" value="NZ_JAAGRR010000105.1"/>
</dbReference>
<dbReference type="EMBL" id="JAAGRR010000105">
    <property type="protein sequence ID" value="NDY42967.1"/>
    <property type="molecule type" value="Genomic_DNA"/>
</dbReference>
<evidence type="ECO:0000259" key="5">
    <source>
        <dbReference type="SMART" id="SM01086"/>
    </source>
</evidence>
<dbReference type="PANTHER" id="PTHR48102:SF7">
    <property type="entry name" value="ATP-DEPENDENT CLP PROTEASE ATP-BINDING SUBUNIT CLPX-LIKE, MITOCHONDRIAL"/>
    <property type="match status" value="1"/>
</dbReference>
<gene>
    <name evidence="6" type="ORF">G3N55_08945</name>
</gene>
<evidence type="ECO:0000256" key="1">
    <source>
        <dbReference type="ARBA" id="ARBA00022741"/>
    </source>
</evidence>
<dbReference type="InterPro" id="IPR027417">
    <property type="entry name" value="P-loop_NTPase"/>
</dbReference>
<proteinExistence type="predicted"/>
<feature type="domain" description="Clp ATPase C-terminal" evidence="5">
    <location>
        <begin position="277"/>
        <end position="369"/>
    </location>
</feature>
<evidence type="ECO:0000313" key="6">
    <source>
        <dbReference type="EMBL" id="NDY42967.1"/>
    </source>
</evidence>
<evidence type="ECO:0000259" key="4">
    <source>
        <dbReference type="SMART" id="SM00382"/>
    </source>
</evidence>
<sequence length="543" mass="60466">RSPAAAGERGGPIDFSLKPEELEAWLDRYVVGQREAKAVLATKICTHFRRVRLAQERGGATSPAGHIKNNIILIGPTGVGKTFLLKLIAAKIGVPFVKADATKFSETGYVGGDVEDLVRELVDAAGGDIERAQYGIVYIDEIDKIAAPYTSHGPDVSRSGVQRALLKLLEETQVDLRVPHDPVAQLEAIERYRRSGRRERQVVNTRDILFIVSGAFAGLSEIVKRRLSRSGIGFGAELRADDDQEWLRHVIPQDLVEYGFESEFVGRLPVVACLHPLDVDDLHAILQNPDGAVTATKRQDFRAYGIDLRFEDEALRLLAAEAHRQGTGARALVSVVERALLPFEKRLPSLGADFLVVTPELVRDPEAELERIAADPGAPDRRAAYEALVARQRSTLVERLRAGGEVPGWEDADLPLTETRLRLIARLAMDEDLPLEEAGRRIRRWIEQIRRYEAAFEHKCGIRITFDEAAADALLEAGGGREVPLYTQCERLCNILEYGLPLIHERCGRKAFRIPAEAVENPELYINRLIRECYPPDPEDTPR</sequence>
<keyword evidence="7" id="KW-1185">Reference proteome</keyword>
<dbReference type="PANTHER" id="PTHR48102">
    <property type="entry name" value="ATP-DEPENDENT CLP PROTEASE ATP-BINDING SUBUNIT CLPX-LIKE, MITOCHONDRIAL-RELATED"/>
    <property type="match status" value="1"/>
</dbReference>
<evidence type="ECO:0000256" key="2">
    <source>
        <dbReference type="ARBA" id="ARBA00022840"/>
    </source>
</evidence>
<dbReference type="GO" id="GO:0051603">
    <property type="term" value="P:proteolysis involved in protein catabolic process"/>
    <property type="evidence" value="ECO:0007669"/>
    <property type="project" value="TreeGrafter"/>
</dbReference>
<dbReference type="GO" id="GO:0016887">
    <property type="term" value="F:ATP hydrolysis activity"/>
    <property type="evidence" value="ECO:0007669"/>
    <property type="project" value="InterPro"/>
</dbReference>
<evidence type="ECO:0000313" key="7">
    <source>
        <dbReference type="Proteomes" id="UP000469346"/>
    </source>
</evidence>
<organism evidence="6 7">
    <name type="scientific">Dissulfurirhabdus thermomarina</name>
    <dbReference type="NCBI Taxonomy" id="1765737"/>
    <lineage>
        <taxon>Bacteria</taxon>
        <taxon>Deltaproteobacteria</taxon>
        <taxon>Dissulfurirhabdaceae</taxon>
        <taxon>Dissulfurirhabdus</taxon>
    </lineage>
</organism>